<comment type="caution">
    <text evidence="2">The sequence shown here is derived from an EMBL/GenBank/DDBJ whole genome shotgun (WGS) entry which is preliminary data.</text>
</comment>
<sequence>MREDLPEILVGGVVLAAALGFAVFAGQAAGVGGSGGGYTLQASFRSLEGVDVGTDLRLAGVKIGKVTDVSLNGETFRADTTVKISDGIEIPDDSALIVSSEGLLGGNYMEIVPGGSASFFTQGDVISDTQGAVSLISLLLKFVSGQGSK</sequence>
<dbReference type="PANTHER" id="PTHR33371:SF4">
    <property type="entry name" value="INTERMEMBRANE PHOSPHOLIPID TRANSPORT SYSTEM BINDING PROTEIN MLAD"/>
    <property type="match status" value="1"/>
</dbReference>
<reference evidence="2" key="1">
    <citation type="journal article" date="2015" name="Nature">
        <title>Complex archaea that bridge the gap between prokaryotes and eukaryotes.</title>
        <authorList>
            <person name="Spang A."/>
            <person name="Saw J.H."/>
            <person name="Jorgensen S.L."/>
            <person name="Zaremba-Niedzwiedzka K."/>
            <person name="Martijn J."/>
            <person name="Lind A.E."/>
            <person name="van Eijk R."/>
            <person name="Schleper C."/>
            <person name="Guy L."/>
            <person name="Ettema T.J."/>
        </authorList>
    </citation>
    <scope>NUCLEOTIDE SEQUENCE</scope>
</reference>
<dbReference type="Pfam" id="PF02470">
    <property type="entry name" value="MlaD"/>
    <property type="match status" value="1"/>
</dbReference>
<dbReference type="AlphaFoldDB" id="A0A0F9TWH0"/>
<gene>
    <name evidence="2" type="ORF">LCGC14_0680070</name>
</gene>
<dbReference type="InterPro" id="IPR030970">
    <property type="entry name" value="ABC_MlaD"/>
</dbReference>
<protein>
    <recommendedName>
        <fullName evidence="1">Mce/MlaD domain-containing protein</fullName>
    </recommendedName>
</protein>
<accession>A0A0F9TWH0</accession>
<dbReference type="NCBIfam" id="TIGR04430">
    <property type="entry name" value="OM_asym_MlaD"/>
    <property type="match status" value="1"/>
</dbReference>
<organism evidence="2">
    <name type="scientific">marine sediment metagenome</name>
    <dbReference type="NCBI Taxonomy" id="412755"/>
    <lineage>
        <taxon>unclassified sequences</taxon>
        <taxon>metagenomes</taxon>
        <taxon>ecological metagenomes</taxon>
    </lineage>
</organism>
<evidence type="ECO:0000259" key="1">
    <source>
        <dbReference type="Pfam" id="PF02470"/>
    </source>
</evidence>
<dbReference type="GO" id="GO:0015914">
    <property type="term" value="P:phospholipid transport"/>
    <property type="evidence" value="ECO:0007669"/>
    <property type="project" value="InterPro"/>
</dbReference>
<dbReference type="InterPro" id="IPR003399">
    <property type="entry name" value="Mce/MlaD"/>
</dbReference>
<dbReference type="PANTHER" id="PTHR33371">
    <property type="entry name" value="INTERMEMBRANE PHOSPHOLIPID TRANSPORT SYSTEM BINDING PROTEIN MLAD-RELATED"/>
    <property type="match status" value="1"/>
</dbReference>
<name>A0A0F9TWH0_9ZZZZ</name>
<feature type="domain" description="Mce/MlaD" evidence="1">
    <location>
        <begin position="37"/>
        <end position="114"/>
    </location>
</feature>
<dbReference type="InterPro" id="IPR052336">
    <property type="entry name" value="MlaD_Phospholipid_Transporter"/>
</dbReference>
<evidence type="ECO:0000313" key="2">
    <source>
        <dbReference type="EMBL" id="KKN45738.1"/>
    </source>
</evidence>
<dbReference type="EMBL" id="LAZR01001370">
    <property type="protein sequence ID" value="KKN45738.1"/>
    <property type="molecule type" value="Genomic_DNA"/>
</dbReference>
<proteinExistence type="predicted"/>